<gene>
    <name evidence="1" type="ORF">G0U57_018282</name>
</gene>
<evidence type="ECO:0000313" key="1">
    <source>
        <dbReference type="EMBL" id="KAG6924122.1"/>
    </source>
</evidence>
<sequence>SFNISGTWEALNTLWELLSISRDQTPSQQTFIKMICKGKCLSVLFLRFASDFPVVCVSLWGNISGCFVSRVLAHFSNVLLVLDEMPNFPEELQGAKKGILYLTQYK</sequence>
<accession>A0A8T1S4T4</accession>
<keyword evidence="2" id="KW-1185">Reference proteome</keyword>
<proteinExistence type="predicted"/>
<organism evidence="1 2">
    <name type="scientific">Chelydra serpentina</name>
    <name type="common">Snapping turtle</name>
    <name type="synonym">Testudo serpentina</name>
    <dbReference type="NCBI Taxonomy" id="8475"/>
    <lineage>
        <taxon>Eukaryota</taxon>
        <taxon>Metazoa</taxon>
        <taxon>Chordata</taxon>
        <taxon>Craniata</taxon>
        <taxon>Vertebrata</taxon>
        <taxon>Euteleostomi</taxon>
        <taxon>Archelosauria</taxon>
        <taxon>Testudinata</taxon>
        <taxon>Testudines</taxon>
        <taxon>Cryptodira</taxon>
        <taxon>Durocryptodira</taxon>
        <taxon>Americhelydia</taxon>
        <taxon>Chelydroidea</taxon>
        <taxon>Chelydridae</taxon>
        <taxon>Chelydra</taxon>
    </lineage>
</organism>
<dbReference type="OrthoDB" id="1259151at2759"/>
<evidence type="ECO:0000313" key="2">
    <source>
        <dbReference type="Proteomes" id="UP000765507"/>
    </source>
</evidence>
<comment type="caution">
    <text evidence="1">The sequence shown here is derived from an EMBL/GenBank/DDBJ whole genome shotgun (WGS) entry which is preliminary data.</text>
</comment>
<reference evidence="1 2" key="1">
    <citation type="journal article" date="2020" name="G3 (Bethesda)">
        <title>Draft Genome of the Common Snapping Turtle, Chelydra serpentina, a Model for Phenotypic Plasticity in Reptiles.</title>
        <authorList>
            <person name="Das D."/>
            <person name="Singh S.K."/>
            <person name="Bierstedt J."/>
            <person name="Erickson A."/>
            <person name="Galli G.L.J."/>
            <person name="Crossley D.A. 2nd"/>
            <person name="Rhen T."/>
        </authorList>
    </citation>
    <scope>NUCLEOTIDE SEQUENCE [LARGE SCALE GENOMIC DNA]</scope>
    <source>
        <strain evidence="1">KW</strain>
    </source>
</reference>
<dbReference type="EMBL" id="JAHGAV010000660">
    <property type="protein sequence ID" value="KAG6924122.1"/>
    <property type="molecule type" value="Genomic_DNA"/>
</dbReference>
<feature type="non-terminal residue" evidence="1">
    <location>
        <position position="1"/>
    </location>
</feature>
<dbReference type="AlphaFoldDB" id="A0A8T1S4T4"/>
<feature type="non-terminal residue" evidence="1">
    <location>
        <position position="106"/>
    </location>
</feature>
<name>A0A8T1S4T4_CHESE</name>
<dbReference type="Proteomes" id="UP000765507">
    <property type="component" value="Unassembled WGS sequence"/>
</dbReference>
<protein>
    <submittedName>
        <fullName evidence="1">WW domain-binding protein 2-like</fullName>
    </submittedName>
</protein>